<sequence length="74" mass="8565">MKLPMMVGNRGRAQMPNQQQMQQFKGLQDLKQPPQFKNLKLPPMGKDQNKKAVKFVALPMDDDLTDDEDDEDDF</sequence>
<proteinExistence type="predicted"/>
<keyword evidence="3" id="KW-1185">Reference proteome</keyword>
<evidence type="ECO:0000256" key="1">
    <source>
        <dbReference type="SAM" id="MobiDB-lite"/>
    </source>
</evidence>
<dbReference type="Gramene" id="PHT87329">
    <property type="protein sequence ID" value="PHT87329"/>
    <property type="gene ID" value="T459_09435"/>
</dbReference>
<feature type="compositionally biased region" description="Low complexity" evidence="1">
    <location>
        <begin position="14"/>
        <end position="23"/>
    </location>
</feature>
<evidence type="ECO:0000313" key="3">
    <source>
        <dbReference type="Proteomes" id="UP000222542"/>
    </source>
</evidence>
<comment type="caution">
    <text evidence="2">The sequence shown here is derived from an EMBL/GenBank/DDBJ whole genome shotgun (WGS) entry which is preliminary data.</text>
</comment>
<name>A0A2G2ZZC8_CAPAN</name>
<evidence type="ECO:0000313" key="2">
    <source>
        <dbReference type="EMBL" id="PHT87329.1"/>
    </source>
</evidence>
<feature type="region of interest" description="Disordered" evidence="1">
    <location>
        <begin position="1"/>
        <end position="28"/>
    </location>
</feature>
<reference evidence="2 3" key="2">
    <citation type="journal article" date="2017" name="Genome Biol.">
        <title>New reference genome sequences of hot pepper reveal the massive evolution of plant disease-resistance genes by retroduplication.</title>
        <authorList>
            <person name="Kim S."/>
            <person name="Park J."/>
            <person name="Yeom S.I."/>
            <person name="Kim Y.M."/>
            <person name="Seo E."/>
            <person name="Kim K.T."/>
            <person name="Kim M.S."/>
            <person name="Lee J.M."/>
            <person name="Cheong K."/>
            <person name="Shin H.S."/>
            <person name="Kim S.B."/>
            <person name="Han K."/>
            <person name="Lee J."/>
            <person name="Park M."/>
            <person name="Lee H.A."/>
            <person name="Lee H.Y."/>
            <person name="Lee Y."/>
            <person name="Oh S."/>
            <person name="Lee J.H."/>
            <person name="Choi E."/>
            <person name="Choi E."/>
            <person name="Lee S.E."/>
            <person name="Jeon J."/>
            <person name="Kim H."/>
            <person name="Choi G."/>
            <person name="Song H."/>
            <person name="Lee J."/>
            <person name="Lee S.C."/>
            <person name="Kwon J.K."/>
            <person name="Lee H.Y."/>
            <person name="Koo N."/>
            <person name="Hong Y."/>
            <person name="Kim R.W."/>
            <person name="Kang W.H."/>
            <person name="Huh J.H."/>
            <person name="Kang B.C."/>
            <person name="Yang T.J."/>
            <person name="Lee Y.H."/>
            <person name="Bennetzen J.L."/>
            <person name="Choi D."/>
        </authorList>
    </citation>
    <scope>NUCLEOTIDE SEQUENCE [LARGE SCALE GENOMIC DNA]</scope>
    <source>
        <strain evidence="3">cv. CM334</strain>
    </source>
</reference>
<organism evidence="2 3">
    <name type="scientific">Capsicum annuum</name>
    <name type="common">Capsicum pepper</name>
    <dbReference type="NCBI Taxonomy" id="4072"/>
    <lineage>
        <taxon>Eukaryota</taxon>
        <taxon>Viridiplantae</taxon>
        <taxon>Streptophyta</taxon>
        <taxon>Embryophyta</taxon>
        <taxon>Tracheophyta</taxon>
        <taxon>Spermatophyta</taxon>
        <taxon>Magnoliopsida</taxon>
        <taxon>eudicotyledons</taxon>
        <taxon>Gunneridae</taxon>
        <taxon>Pentapetalae</taxon>
        <taxon>asterids</taxon>
        <taxon>lamiids</taxon>
        <taxon>Solanales</taxon>
        <taxon>Solanaceae</taxon>
        <taxon>Solanoideae</taxon>
        <taxon>Capsiceae</taxon>
        <taxon>Capsicum</taxon>
    </lineage>
</organism>
<dbReference type="AlphaFoldDB" id="A0A2G2ZZC8"/>
<reference evidence="2 3" key="1">
    <citation type="journal article" date="2014" name="Nat. Genet.">
        <title>Genome sequence of the hot pepper provides insights into the evolution of pungency in Capsicum species.</title>
        <authorList>
            <person name="Kim S."/>
            <person name="Park M."/>
            <person name="Yeom S.I."/>
            <person name="Kim Y.M."/>
            <person name="Lee J.M."/>
            <person name="Lee H.A."/>
            <person name="Seo E."/>
            <person name="Choi J."/>
            <person name="Cheong K."/>
            <person name="Kim K.T."/>
            <person name="Jung K."/>
            <person name="Lee G.W."/>
            <person name="Oh S.K."/>
            <person name="Bae C."/>
            <person name="Kim S.B."/>
            <person name="Lee H.Y."/>
            <person name="Kim S.Y."/>
            <person name="Kim M.S."/>
            <person name="Kang B.C."/>
            <person name="Jo Y.D."/>
            <person name="Yang H.B."/>
            <person name="Jeong H.J."/>
            <person name="Kang W.H."/>
            <person name="Kwon J.K."/>
            <person name="Shin C."/>
            <person name="Lim J.Y."/>
            <person name="Park J.H."/>
            <person name="Huh J.H."/>
            <person name="Kim J.S."/>
            <person name="Kim B.D."/>
            <person name="Cohen O."/>
            <person name="Paran I."/>
            <person name="Suh M.C."/>
            <person name="Lee S.B."/>
            <person name="Kim Y.K."/>
            <person name="Shin Y."/>
            <person name="Noh S.J."/>
            <person name="Park J."/>
            <person name="Seo Y.S."/>
            <person name="Kwon S.Y."/>
            <person name="Kim H.A."/>
            <person name="Park J.M."/>
            <person name="Kim H.J."/>
            <person name="Choi S.B."/>
            <person name="Bosland P.W."/>
            <person name="Reeves G."/>
            <person name="Jo S.H."/>
            <person name="Lee B.W."/>
            <person name="Cho H.T."/>
            <person name="Choi H.S."/>
            <person name="Lee M.S."/>
            <person name="Yu Y."/>
            <person name="Do Choi Y."/>
            <person name="Park B.S."/>
            <person name="van Deynze A."/>
            <person name="Ashrafi H."/>
            <person name="Hill T."/>
            <person name="Kim W.T."/>
            <person name="Pai H.S."/>
            <person name="Ahn H.K."/>
            <person name="Yeam I."/>
            <person name="Giovannoni J.J."/>
            <person name="Rose J.K."/>
            <person name="Sorensen I."/>
            <person name="Lee S.J."/>
            <person name="Kim R.W."/>
            <person name="Choi I.Y."/>
            <person name="Choi B.S."/>
            <person name="Lim J.S."/>
            <person name="Lee Y.H."/>
            <person name="Choi D."/>
        </authorList>
    </citation>
    <scope>NUCLEOTIDE SEQUENCE [LARGE SCALE GENOMIC DNA]</scope>
    <source>
        <strain evidence="3">cv. CM334</strain>
    </source>
</reference>
<protein>
    <submittedName>
        <fullName evidence="2">Uncharacterized protein</fullName>
    </submittedName>
</protein>
<dbReference type="Proteomes" id="UP000222542">
    <property type="component" value="Unassembled WGS sequence"/>
</dbReference>
<dbReference type="EMBL" id="AYRZ02000003">
    <property type="protein sequence ID" value="PHT87329.1"/>
    <property type="molecule type" value="Genomic_DNA"/>
</dbReference>
<accession>A0A2G2ZZC8</accession>
<gene>
    <name evidence="2" type="ORF">T459_09435</name>
</gene>